<proteinExistence type="inferred from homology"/>
<dbReference type="PROSITE" id="PS51329">
    <property type="entry name" value="C_CAP_COFACTOR_C"/>
    <property type="match status" value="1"/>
</dbReference>
<dbReference type="PANTHER" id="PTHR16052">
    <property type="entry name" value="TBCC DOMAIN-CONTAINING PROTEIN 1"/>
    <property type="match status" value="1"/>
</dbReference>
<keyword evidence="4" id="KW-1185">Reference proteome</keyword>
<dbReference type="InterPro" id="IPR039589">
    <property type="entry name" value="TBCC1"/>
</dbReference>
<feature type="domain" description="C-CAP/cofactor C-like" evidence="2">
    <location>
        <begin position="274"/>
        <end position="413"/>
    </location>
</feature>
<evidence type="ECO:0000313" key="3">
    <source>
        <dbReference type="EMBL" id="KAK6731049.1"/>
    </source>
</evidence>
<dbReference type="Proteomes" id="UP001303046">
    <property type="component" value="Unassembled WGS sequence"/>
</dbReference>
<dbReference type="Gene3D" id="2.160.20.70">
    <property type="match status" value="1"/>
</dbReference>
<accession>A0ABR1BXH3</accession>
<name>A0ABR1BXH3_NECAM</name>
<reference evidence="3 4" key="1">
    <citation type="submission" date="2023-08" db="EMBL/GenBank/DDBJ databases">
        <title>A Necator americanus chromosomal reference genome.</title>
        <authorList>
            <person name="Ilik V."/>
            <person name="Petrzelkova K.J."/>
            <person name="Pardy F."/>
            <person name="Fuh T."/>
            <person name="Niatou-Singa F.S."/>
            <person name="Gouil Q."/>
            <person name="Baker L."/>
            <person name="Ritchie M.E."/>
            <person name="Jex A.R."/>
            <person name="Gazzola D."/>
            <person name="Li H."/>
            <person name="Toshio Fujiwara R."/>
            <person name="Zhan B."/>
            <person name="Aroian R.V."/>
            <person name="Pafco B."/>
            <person name="Schwarz E.M."/>
        </authorList>
    </citation>
    <scope>NUCLEOTIDE SEQUENCE [LARGE SCALE GENOMIC DNA]</scope>
    <source>
        <strain evidence="3 4">Aroian</strain>
        <tissue evidence="3">Whole animal</tissue>
    </source>
</reference>
<evidence type="ECO:0000259" key="2">
    <source>
        <dbReference type="PROSITE" id="PS51329"/>
    </source>
</evidence>
<dbReference type="PANTHER" id="PTHR16052:SF0">
    <property type="entry name" value="TBCC DOMAIN-CONTAINING PROTEIN 1"/>
    <property type="match status" value="1"/>
</dbReference>
<protein>
    <recommendedName>
        <fullName evidence="2">C-CAP/cofactor C-like domain-containing protein</fullName>
    </recommendedName>
</protein>
<organism evidence="3 4">
    <name type="scientific">Necator americanus</name>
    <name type="common">Human hookworm</name>
    <dbReference type="NCBI Taxonomy" id="51031"/>
    <lineage>
        <taxon>Eukaryota</taxon>
        <taxon>Metazoa</taxon>
        <taxon>Ecdysozoa</taxon>
        <taxon>Nematoda</taxon>
        <taxon>Chromadorea</taxon>
        <taxon>Rhabditida</taxon>
        <taxon>Rhabditina</taxon>
        <taxon>Rhabditomorpha</taxon>
        <taxon>Strongyloidea</taxon>
        <taxon>Ancylostomatidae</taxon>
        <taxon>Bunostominae</taxon>
        <taxon>Necator</taxon>
    </lineage>
</organism>
<evidence type="ECO:0000256" key="1">
    <source>
        <dbReference type="ARBA" id="ARBA00008848"/>
    </source>
</evidence>
<comment type="similarity">
    <text evidence="1">Belongs to the TBCC family.</text>
</comment>
<comment type="caution">
    <text evidence="3">The sequence shown here is derived from an EMBL/GenBank/DDBJ whole genome shotgun (WGS) entry which is preliminary data.</text>
</comment>
<dbReference type="EMBL" id="JAVFWL010000001">
    <property type="protein sequence ID" value="KAK6731049.1"/>
    <property type="molecule type" value="Genomic_DNA"/>
</dbReference>
<dbReference type="Pfam" id="PF07986">
    <property type="entry name" value="TBCC"/>
    <property type="match status" value="1"/>
</dbReference>
<sequence>MEFSIRTNHQLRILSIQQIRKRLESHRMTIRVWVWLRGEFLLESFLPLDFSVPKTPTGRSEAVEQNTESPGRRTAIEGAHALIDECQSRNLDRLGVIQWSQVVEEIGLDNVLSEAVFRNASGAETFATLPILALHMLLVGLEYFSYESDEEMNMRGDIVTAMVHEQMEDFICVMYRCATGCPRNAFKKDKLRISGSQMEKFLSTLDVLFEGMTENDEDMDSHDEIVKVSVIAEQLWLNNNEISIRKFINNMKQCLVQDPFQIDDLSMEKPSSSPRKVTSLAGSRRKVTVSGWQRFQLLSKPVYKDVHLRICSSKNPSSMLVAPWRCRSVIVDNVHSCSAIVLGPTYGTVILREVRNTSITIACKQLHLWNCSDVIVFLHSLNPPTVRTCNGIRFAPFNVSYEGLEEEMSTTGLKASRYKTPKHVINLDDSEISTLDTKEFYIQPVPIVNNDSDIKNLLSKLCSTYRKEWENTLQLLQSITSDSVKEPSSPPLNKSDLHYLQGKISTE</sequence>
<evidence type="ECO:0000313" key="4">
    <source>
        <dbReference type="Proteomes" id="UP001303046"/>
    </source>
</evidence>
<dbReference type="InterPro" id="IPR017901">
    <property type="entry name" value="C-CAP_CF_C-like"/>
</dbReference>
<dbReference type="InterPro" id="IPR012945">
    <property type="entry name" value="Tubulin-bd_cofactor_C_dom"/>
</dbReference>
<dbReference type="InterPro" id="IPR016098">
    <property type="entry name" value="CAP/MinC_C"/>
</dbReference>
<gene>
    <name evidence="3" type="primary">Necator_chrI.g3615</name>
    <name evidence="3" type="ORF">RB195_007486</name>
</gene>